<dbReference type="PANTHER" id="PTHR37017">
    <property type="entry name" value="AB HYDROLASE-1 DOMAIN-CONTAINING PROTEIN-RELATED"/>
    <property type="match status" value="1"/>
</dbReference>
<dbReference type="InterPro" id="IPR000073">
    <property type="entry name" value="AB_hydrolase_1"/>
</dbReference>
<dbReference type="GO" id="GO:0003824">
    <property type="term" value="F:catalytic activity"/>
    <property type="evidence" value="ECO:0007669"/>
    <property type="project" value="UniProtKB-ARBA"/>
</dbReference>
<dbReference type="PANTHER" id="PTHR37017:SF11">
    <property type="entry name" value="ESTERASE_LIPASE_THIOESTERASE DOMAIN-CONTAINING PROTEIN"/>
    <property type="match status" value="1"/>
</dbReference>
<proteinExistence type="predicted"/>
<keyword evidence="1" id="KW-0732">Signal</keyword>
<evidence type="ECO:0000313" key="3">
    <source>
        <dbReference type="EMBL" id="TDU91796.1"/>
    </source>
</evidence>
<name>A0A4R7TJB8_9ACTN</name>
<gene>
    <name evidence="3" type="ORF">EV138_5409</name>
</gene>
<feature type="chain" id="PRO_5020831128" evidence="1">
    <location>
        <begin position="25"/>
        <end position="257"/>
    </location>
</feature>
<organism evidence="3 4">
    <name type="scientific">Kribbella voronezhensis</name>
    <dbReference type="NCBI Taxonomy" id="2512212"/>
    <lineage>
        <taxon>Bacteria</taxon>
        <taxon>Bacillati</taxon>
        <taxon>Actinomycetota</taxon>
        <taxon>Actinomycetes</taxon>
        <taxon>Propionibacteriales</taxon>
        <taxon>Kribbellaceae</taxon>
        <taxon>Kribbella</taxon>
    </lineage>
</organism>
<dbReference type="Pfam" id="PF12697">
    <property type="entry name" value="Abhydrolase_6"/>
    <property type="match status" value="1"/>
</dbReference>
<comment type="caution">
    <text evidence="3">The sequence shown here is derived from an EMBL/GenBank/DDBJ whole genome shotgun (WGS) entry which is preliminary data.</text>
</comment>
<evidence type="ECO:0000256" key="1">
    <source>
        <dbReference type="SAM" id="SignalP"/>
    </source>
</evidence>
<dbReference type="SUPFAM" id="SSF53474">
    <property type="entry name" value="alpha/beta-Hydrolases"/>
    <property type="match status" value="1"/>
</dbReference>
<sequence>MIRRILAVAASAALLVTGATSAVAHPKDPKPTIVLVHGAFADGGSWAGVTKRLQRDGYQVVVPAVPLRGIASDTSYLTGVLASIPGPKVLVGHSYGGALITELAGTAGVKSLVYVAAFIPQAGETIGALNAKYPGSEIGPDTTNTITYAAGADLVMKPESFRAVFAADLPAREAAVLGASQRPVAAAVFGETVARSAPAGLPKYALVPSGDKAIPPAGEQFMAERAGARIVKVQGASHLVMISEAGTVTKLIEKAAH</sequence>
<reference evidence="3 4" key="1">
    <citation type="submission" date="2019-03" db="EMBL/GenBank/DDBJ databases">
        <title>Genomic Encyclopedia of Type Strains, Phase III (KMG-III): the genomes of soil and plant-associated and newly described type strains.</title>
        <authorList>
            <person name="Whitman W."/>
        </authorList>
    </citation>
    <scope>NUCLEOTIDE SEQUENCE [LARGE SCALE GENOMIC DNA]</scope>
    <source>
        <strain evidence="3 4">VKM Ac-2575</strain>
    </source>
</reference>
<evidence type="ECO:0000313" key="4">
    <source>
        <dbReference type="Proteomes" id="UP000295151"/>
    </source>
</evidence>
<feature type="signal peptide" evidence="1">
    <location>
        <begin position="1"/>
        <end position="24"/>
    </location>
</feature>
<protein>
    <submittedName>
        <fullName evidence="3">Pimeloyl-ACP methyl ester carboxylesterase</fullName>
    </submittedName>
</protein>
<evidence type="ECO:0000259" key="2">
    <source>
        <dbReference type="Pfam" id="PF12697"/>
    </source>
</evidence>
<accession>A0A4R7TJB8</accession>
<dbReference type="RefSeq" id="WP_133981484.1">
    <property type="nucleotide sequence ID" value="NZ_SOCE01000001.1"/>
</dbReference>
<dbReference type="InterPro" id="IPR052897">
    <property type="entry name" value="Sec-Metab_Biosynth_Hydrolase"/>
</dbReference>
<feature type="domain" description="AB hydrolase-1" evidence="2">
    <location>
        <begin position="33"/>
        <end position="245"/>
    </location>
</feature>
<dbReference type="Proteomes" id="UP000295151">
    <property type="component" value="Unassembled WGS sequence"/>
</dbReference>
<dbReference type="InterPro" id="IPR029058">
    <property type="entry name" value="AB_hydrolase_fold"/>
</dbReference>
<dbReference type="Gene3D" id="3.40.50.1820">
    <property type="entry name" value="alpha/beta hydrolase"/>
    <property type="match status" value="1"/>
</dbReference>
<dbReference type="EMBL" id="SOCE01000001">
    <property type="protein sequence ID" value="TDU91796.1"/>
    <property type="molecule type" value="Genomic_DNA"/>
</dbReference>
<keyword evidence="4" id="KW-1185">Reference proteome</keyword>
<dbReference type="AlphaFoldDB" id="A0A4R7TJB8"/>
<dbReference type="OrthoDB" id="64996at2"/>